<name>A0AAV4RC51_CAEEX</name>
<evidence type="ECO:0000313" key="1">
    <source>
        <dbReference type="EMBL" id="GIY18032.1"/>
    </source>
</evidence>
<dbReference type="AlphaFoldDB" id="A0AAV4RC51"/>
<dbReference type="EMBL" id="BPLR01007573">
    <property type="protein sequence ID" value="GIY18032.1"/>
    <property type="molecule type" value="Genomic_DNA"/>
</dbReference>
<gene>
    <name evidence="1" type="primary">AVEN_46587_1</name>
    <name evidence="1" type="ORF">CEXT_427211</name>
</gene>
<protein>
    <submittedName>
        <fullName evidence="1">Uncharacterized protein</fullName>
    </submittedName>
</protein>
<evidence type="ECO:0000313" key="2">
    <source>
        <dbReference type="Proteomes" id="UP001054945"/>
    </source>
</evidence>
<reference evidence="1 2" key="1">
    <citation type="submission" date="2021-06" db="EMBL/GenBank/DDBJ databases">
        <title>Caerostris extrusa draft genome.</title>
        <authorList>
            <person name="Kono N."/>
            <person name="Arakawa K."/>
        </authorList>
    </citation>
    <scope>NUCLEOTIDE SEQUENCE [LARGE SCALE GENOMIC DNA]</scope>
</reference>
<sequence length="205" mass="23233">MRNEIKSFLGSTNVHVDPLDAETFYAKFNNGCKIASNLTQNIQNLTNLEDLANTLQNSIEALNIDVPQDLIGNIAKQGKYFNFLQAVSGKEYSSRPWSELFKSAVMYLSESRKSIQQDVNNAVDKIKIHIQSNLKIITDTLKEKYGELMKLQEIQKLPNKLNSAYNILKNLTEEMKYLTSTDELVKTILDRTSALGINISKKKVL</sequence>
<proteinExistence type="predicted"/>
<keyword evidence="2" id="KW-1185">Reference proteome</keyword>
<comment type="caution">
    <text evidence="1">The sequence shown here is derived from an EMBL/GenBank/DDBJ whole genome shotgun (WGS) entry which is preliminary data.</text>
</comment>
<organism evidence="1 2">
    <name type="scientific">Caerostris extrusa</name>
    <name type="common">Bark spider</name>
    <name type="synonym">Caerostris bankana</name>
    <dbReference type="NCBI Taxonomy" id="172846"/>
    <lineage>
        <taxon>Eukaryota</taxon>
        <taxon>Metazoa</taxon>
        <taxon>Ecdysozoa</taxon>
        <taxon>Arthropoda</taxon>
        <taxon>Chelicerata</taxon>
        <taxon>Arachnida</taxon>
        <taxon>Araneae</taxon>
        <taxon>Araneomorphae</taxon>
        <taxon>Entelegynae</taxon>
        <taxon>Araneoidea</taxon>
        <taxon>Araneidae</taxon>
        <taxon>Caerostris</taxon>
    </lineage>
</organism>
<accession>A0AAV4RC51</accession>
<dbReference type="Proteomes" id="UP001054945">
    <property type="component" value="Unassembled WGS sequence"/>
</dbReference>